<sequence length="1038" mass="118264">MTESLVTTRQSIGINVSLGSLYNISTEKFNKNNIFNNFPNHFKKIQNQPDLNIQYFSNKIYSEKLKCYNISHGQVIVNSPINSINSLSSLDSIISGGLVFRRKHRIESFDYIKQNIHPLIKSKENLISLADHWVVTSIKYGINLQVLFEKQEFDESDRIQQQHQLNALLDRIQSFTSTRLYPLSAEETEFINKFSCSITTEAALHNTLPKSLDNVYNFLNAFKLLNAIEYTLVPLASIISVVYSQEIPVIIPTAIPNETLSYLVSEYENYYKYLSTLKHYSSKHQKYRQYLSTTTYAIGNLINSCSTHIKAYEDLISTKINTIRSSSLKDVKLLMYKALLDYNVNSYNPELDDIKSQLDIITKTHLVGDNEILEKLVDLHQEMQNYTDNPVFSGLSEKLDLINEALEFNGISVIGRSQNVITGQKTYNTIYILNYTRYILTEEYLKSFFSFYNRVGNDGQMKSKFYLFDLDIHKKAVPEKPYIEFYHQNVLKSSNFNIQTDVPNTVDFIDVVLDVVPSTKIDAKLLSMQCPGRFCSKDYLKWKCSKCLVDLKYQSDKLFCQCGSRKALETQFKCAHENHDKDETGNNSIYIGVHPMTNSTLNSLFPIASEDLIQPLSSSLDITGLFDGTFNNTSLFENLFKFSGYAHQFNDITNVLKSSPPDITGLSVTSNNLPYSTNNNIIMLNEIFFYIGSDSTYNNSLVTKIINNINDTFVKRLYLFFVNIQPTKNSDGTMIRKNDSALLQILINNDIPFKEYFFDIEGFKSLIENPESRLTQGDGAYSKDQCIKITNSWRNLVNEYKRLIVDLSLGKPQPQNLPFLISNLSGQATIYEGSISRLTMGTWNKRTDKQQSYPSNTNFVQLLSKTQTGSGLGSVKLYEGVFSGYWTMKFSFYLHSTKNPWGDGVAIVIAKKGTQYNNGGNGSSFGHAGLTDVVAVDFFPEKYSDIFSNLLAKVYVGPNIKSGNYKVNSRYIFTGYICYINGQLVVYTYDISSNLNLILNYPIDLYSKLGNELTIAINGTTGDWVMDQEIGDFYIYKK</sequence>
<name>A0A151ZBS3_TIELA</name>
<dbReference type="SUPFAM" id="SSF49899">
    <property type="entry name" value="Concanavalin A-like lectins/glucanases"/>
    <property type="match status" value="1"/>
</dbReference>
<accession>A0A151ZBS3</accession>
<comment type="caution">
    <text evidence="1">The sequence shown here is derived from an EMBL/GenBank/DDBJ whole genome shotgun (WGS) entry which is preliminary data.</text>
</comment>
<evidence type="ECO:0000313" key="2">
    <source>
        <dbReference type="Proteomes" id="UP000076078"/>
    </source>
</evidence>
<dbReference type="Proteomes" id="UP000076078">
    <property type="component" value="Unassembled WGS sequence"/>
</dbReference>
<dbReference type="OrthoDB" id="24232at2759"/>
<dbReference type="STRING" id="361077.A0A151ZBS3"/>
<gene>
    <name evidence="1" type="ORF">DLAC_08281</name>
</gene>
<protein>
    <submittedName>
        <fullName evidence="1">Uncharacterized protein</fullName>
    </submittedName>
</protein>
<dbReference type="InterPro" id="IPR013320">
    <property type="entry name" value="ConA-like_dom_sf"/>
</dbReference>
<organism evidence="1 2">
    <name type="scientific">Tieghemostelium lacteum</name>
    <name type="common">Slime mold</name>
    <name type="synonym">Dictyostelium lacteum</name>
    <dbReference type="NCBI Taxonomy" id="361077"/>
    <lineage>
        <taxon>Eukaryota</taxon>
        <taxon>Amoebozoa</taxon>
        <taxon>Evosea</taxon>
        <taxon>Eumycetozoa</taxon>
        <taxon>Dictyostelia</taxon>
        <taxon>Dictyosteliales</taxon>
        <taxon>Raperosteliaceae</taxon>
        <taxon>Tieghemostelium</taxon>
    </lineage>
</organism>
<evidence type="ECO:0000313" key="1">
    <source>
        <dbReference type="EMBL" id="KYQ91334.1"/>
    </source>
</evidence>
<proteinExistence type="predicted"/>
<keyword evidence="2" id="KW-1185">Reference proteome</keyword>
<reference evidence="1 2" key="1">
    <citation type="submission" date="2015-12" db="EMBL/GenBank/DDBJ databases">
        <title>Dictyostelia acquired genes for synthesis and detection of signals that induce cell-type specialization by lateral gene transfer from prokaryotes.</title>
        <authorList>
            <person name="Gloeckner G."/>
            <person name="Schaap P."/>
        </authorList>
    </citation>
    <scope>NUCLEOTIDE SEQUENCE [LARGE SCALE GENOMIC DNA]</scope>
    <source>
        <strain evidence="1 2">TK</strain>
    </source>
</reference>
<dbReference type="AlphaFoldDB" id="A0A151ZBS3"/>
<dbReference type="InParanoid" id="A0A151ZBS3"/>
<dbReference type="Gene3D" id="2.60.120.200">
    <property type="match status" value="1"/>
</dbReference>
<dbReference type="EMBL" id="LODT01000035">
    <property type="protein sequence ID" value="KYQ91334.1"/>
    <property type="molecule type" value="Genomic_DNA"/>
</dbReference>